<gene>
    <name evidence="2" type="ORF">JCM9152_645</name>
</gene>
<dbReference type="OrthoDB" id="9812065at2"/>
<dbReference type="RefSeq" id="WP_035340677.1">
    <property type="nucleotide sequence ID" value="NZ_BAUU01000003.1"/>
</dbReference>
<dbReference type="InterPro" id="IPR014228">
    <property type="entry name" value="Spore_polysacc_deacetyl_YlxY"/>
</dbReference>
<dbReference type="InterPro" id="IPR011330">
    <property type="entry name" value="Glyco_hydro/deAcase_b/a-brl"/>
</dbReference>
<keyword evidence="3" id="KW-1185">Reference proteome</keyword>
<dbReference type="AlphaFoldDB" id="W4QBF3"/>
<dbReference type="CDD" id="cd10950">
    <property type="entry name" value="CE4_BsYlxY_like"/>
    <property type="match status" value="1"/>
</dbReference>
<dbReference type="GO" id="GO:0016020">
    <property type="term" value="C:membrane"/>
    <property type="evidence" value="ECO:0007669"/>
    <property type="project" value="TreeGrafter"/>
</dbReference>
<dbReference type="SUPFAM" id="SSF88713">
    <property type="entry name" value="Glycoside hydrolase/deacetylase"/>
    <property type="match status" value="1"/>
</dbReference>
<dbReference type="InterPro" id="IPR002509">
    <property type="entry name" value="NODB_dom"/>
</dbReference>
<dbReference type="PANTHER" id="PTHR10587">
    <property type="entry name" value="GLYCOSYL TRANSFERASE-RELATED"/>
    <property type="match status" value="1"/>
</dbReference>
<accession>W4QBF3</accession>
<comment type="caution">
    <text evidence="2">The sequence shown here is derived from an EMBL/GenBank/DDBJ whole genome shotgun (WGS) entry which is preliminary data.</text>
</comment>
<dbReference type="InterPro" id="IPR050248">
    <property type="entry name" value="Polysacc_deacetylase_ArnD"/>
</dbReference>
<name>W4QBF3_9BACI</name>
<feature type="domain" description="NodB homology" evidence="1">
    <location>
        <begin position="130"/>
        <end position="306"/>
    </location>
</feature>
<evidence type="ECO:0000259" key="1">
    <source>
        <dbReference type="PROSITE" id="PS51677"/>
    </source>
</evidence>
<dbReference type="PROSITE" id="PS51677">
    <property type="entry name" value="NODB"/>
    <property type="match status" value="1"/>
</dbReference>
<proteinExistence type="predicted"/>
<evidence type="ECO:0000313" key="3">
    <source>
        <dbReference type="Proteomes" id="UP000018895"/>
    </source>
</evidence>
<dbReference type="Pfam" id="PF01522">
    <property type="entry name" value="Polysacc_deac_1"/>
    <property type="match status" value="1"/>
</dbReference>
<reference evidence="2" key="1">
    <citation type="journal article" date="2014" name="Genome Announc.">
        <title>Draft Genome Sequences of Three Alkaliphilic Bacillus Strains, Bacillus wakoensis JCM 9140T, Bacillus akibai JCM 9157T, and Bacillus hemicellulosilyticus JCM 9152T.</title>
        <authorList>
            <person name="Yuki M."/>
            <person name="Oshima K."/>
            <person name="Suda W."/>
            <person name="Oshida Y."/>
            <person name="Kitamura K."/>
            <person name="Iida T."/>
            <person name="Hattori M."/>
            <person name="Ohkuma M."/>
        </authorList>
    </citation>
    <scope>NUCLEOTIDE SEQUENCE [LARGE SCALE GENOMIC DNA]</scope>
    <source>
        <strain evidence="2">JCM 9152</strain>
    </source>
</reference>
<dbReference type="NCBIfam" id="TIGR02873">
    <property type="entry name" value="spore_ylxY"/>
    <property type="match status" value="1"/>
</dbReference>
<dbReference type="PANTHER" id="PTHR10587:SF80">
    <property type="entry name" value="CHITOOLIGOSACCHARIDE DEACETYLASE"/>
    <property type="match status" value="1"/>
</dbReference>
<sequence>MGKKFIHICTFAIVVLISFSFVQNPFSTHYLHTLKYESEAVLNEQDPLYKQIMVSAKEYEEPAIDARIDRVWKAVPGYNGIRVDIDATYERVKGDMQFDERKIVFEEVAPSIHLDDLPPAAIYKGNEEKQMVAFLINVAWGNEYIPDILKTLKKHNIHVTFFLDGSWVKKNPQLAKMLIEEGHEIGNHAYSHPDMSKLTKERVDEELERTNKAIEAALEVTPKWFAPPSGSYNQAVVDRAEHFGMKTVMWSVDTIDWRNPSVDEMVQRVTNKLHPGAMVLMHPTESAAGGLEQLILNSEEKGFKVGTVSELLSEKRVLLNTFDENRRSTNGQDN</sequence>
<dbReference type="EMBL" id="BAUU01000003">
    <property type="protein sequence ID" value="GAE29297.1"/>
    <property type="molecule type" value="Genomic_DNA"/>
</dbReference>
<dbReference type="GO" id="GO:0016810">
    <property type="term" value="F:hydrolase activity, acting on carbon-nitrogen (but not peptide) bonds"/>
    <property type="evidence" value="ECO:0007669"/>
    <property type="project" value="InterPro"/>
</dbReference>
<organism evidence="2 3">
    <name type="scientific">Halalkalibacter hemicellulosilyticusJCM 9152</name>
    <dbReference type="NCBI Taxonomy" id="1236971"/>
    <lineage>
        <taxon>Bacteria</taxon>
        <taxon>Bacillati</taxon>
        <taxon>Bacillota</taxon>
        <taxon>Bacilli</taxon>
        <taxon>Bacillales</taxon>
        <taxon>Bacillaceae</taxon>
        <taxon>Halalkalibacter</taxon>
    </lineage>
</organism>
<evidence type="ECO:0000313" key="2">
    <source>
        <dbReference type="EMBL" id="GAE29297.1"/>
    </source>
</evidence>
<dbReference type="Proteomes" id="UP000018895">
    <property type="component" value="Unassembled WGS sequence"/>
</dbReference>
<protein>
    <submittedName>
        <fullName evidence="2">Polysaccharide deacetylase</fullName>
    </submittedName>
</protein>
<dbReference type="GO" id="GO:0005975">
    <property type="term" value="P:carbohydrate metabolic process"/>
    <property type="evidence" value="ECO:0007669"/>
    <property type="project" value="InterPro"/>
</dbReference>
<dbReference type="Gene3D" id="3.20.20.370">
    <property type="entry name" value="Glycoside hydrolase/deacetylase"/>
    <property type="match status" value="1"/>
</dbReference>
<dbReference type="STRING" id="1236971.JCM9152_645"/>